<dbReference type="GO" id="GO:0016705">
    <property type="term" value="F:oxidoreductase activity, acting on paired donors, with incorporation or reduction of molecular oxygen"/>
    <property type="evidence" value="ECO:0007669"/>
    <property type="project" value="InterPro"/>
</dbReference>
<feature type="binding site" description="axial binding residue" evidence="11">
    <location>
        <position position="430"/>
    </location>
    <ligand>
        <name>heme</name>
        <dbReference type="ChEBI" id="CHEBI:30413"/>
    </ligand>
    <ligandPart>
        <name>Fe</name>
        <dbReference type="ChEBI" id="CHEBI:18248"/>
    </ligandPart>
</feature>
<dbReference type="Pfam" id="PF00067">
    <property type="entry name" value="p450"/>
    <property type="match status" value="1"/>
</dbReference>
<keyword evidence="14" id="KW-1185">Reference proteome</keyword>
<evidence type="ECO:0000256" key="2">
    <source>
        <dbReference type="ARBA" id="ARBA00010617"/>
    </source>
</evidence>
<dbReference type="FunFam" id="1.10.630.10:FF:000029">
    <property type="entry name" value="Cytochrome P450 734A1"/>
    <property type="match status" value="1"/>
</dbReference>
<evidence type="ECO:0008006" key="15">
    <source>
        <dbReference type="Google" id="ProtNLM"/>
    </source>
</evidence>
<evidence type="ECO:0000256" key="3">
    <source>
        <dbReference type="ARBA" id="ARBA00022617"/>
    </source>
</evidence>
<comment type="similarity">
    <text evidence="2 12">Belongs to the cytochrome P450 family.</text>
</comment>
<comment type="subcellular location">
    <subcellularLocation>
        <location evidence="1">Membrane</location>
    </subcellularLocation>
</comment>
<dbReference type="GO" id="GO:0004497">
    <property type="term" value="F:monooxygenase activity"/>
    <property type="evidence" value="ECO:0007669"/>
    <property type="project" value="UniProtKB-KW"/>
</dbReference>
<name>A0A834ZPG1_TETSI</name>
<dbReference type="Proteomes" id="UP000655225">
    <property type="component" value="Unassembled WGS sequence"/>
</dbReference>
<evidence type="ECO:0000256" key="11">
    <source>
        <dbReference type="PIRSR" id="PIRSR602401-1"/>
    </source>
</evidence>
<evidence type="ECO:0000256" key="12">
    <source>
        <dbReference type="RuleBase" id="RU000461"/>
    </source>
</evidence>
<dbReference type="InterPro" id="IPR036396">
    <property type="entry name" value="Cyt_P450_sf"/>
</dbReference>
<organism evidence="13 14">
    <name type="scientific">Tetracentron sinense</name>
    <name type="common">Spur-leaf</name>
    <dbReference type="NCBI Taxonomy" id="13715"/>
    <lineage>
        <taxon>Eukaryota</taxon>
        <taxon>Viridiplantae</taxon>
        <taxon>Streptophyta</taxon>
        <taxon>Embryophyta</taxon>
        <taxon>Tracheophyta</taxon>
        <taxon>Spermatophyta</taxon>
        <taxon>Magnoliopsida</taxon>
        <taxon>Trochodendrales</taxon>
        <taxon>Trochodendraceae</taxon>
        <taxon>Tetracentron</taxon>
    </lineage>
</organism>
<dbReference type="PRINTS" id="PR00385">
    <property type="entry name" value="P450"/>
</dbReference>
<gene>
    <name evidence="13" type="ORF">HHK36_003664</name>
</gene>
<dbReference type="OMA" id="RMEHINR"/>
<evidence type="ECO:0000256" key="6">
    <source>
        <dbReference type="ARBA" id="ARBA00022989"/>
    </source>
</evidence>
<dbReference type="GO" id="GO:0005506">
    <property type="term" value="F:iron ion binding"/>
    <property type="evidence" value="ECO:0007669"/>
    <property type="project" value="InterPro"/>
</dbReference>
<accession>A0A834ZPG1</accession>
<dbReference type="PRINTS" id="PR00463">
    <property type="entry name" value="EP450I"/>
</dbReference>
<dbReference type="OrthoDB" id="1470350at2759"/>
<evidence type="ECO:0000256" key="1">
    <source>
        <dbReference type="ARBA" id="ARBA00004370"/>
    </source>
</evidence>
<dbReference type="InterPro" id="IPR002401">
    <property type="entry name" value="Cyt_P450_E_grp-I"/>
</dbReference>
<dbReference type="PROSITE" id="PS00086">
    <property type="entry name" value="CYTOCHROME_P450"/>
    <property type="match status" value="1"/>
</dbReference>
<comment type="caution">
    <text evidence="13">The sequence shown here is derived from an EMBL/GenBank/DDBJ whole genome shotgun (WGS) entry which is preliminary data.</text>
</comment>
<dbReference type="InterPro" id="IPR050665">
    <property type="entry name" value="Cytochrome_P450_Monooxygen"/>
</dbReference>
<evidence type="ECO:0000256" key="10">
    <source>
        <dbReference type="ARBA" id="ARBA00023136"/>
    </source>
</evidence>
<dbReference type="GO" id="GO:0020037">
    <property type="term" value="F:heme binding"/>
    <property type="evidence" value="ECO:0007669"/>
    <property type="project" value="InterPro"/>
</dbReference>
<reference evidence="13 14" key="1">
    <citation type="submission" date="2020-04" db="EMBL/GenBank/DDBJ databases">
        <title>Plant Genome Project.</title>
        <authorList>
            <person name="Zhang R.-G."/>
        </authorList>
    </citation>
    <scope>NUCLEOTIDE SEQUENCE [LARGE SCALE GENOMIC DNA]</scope>
    <source>
        <strain evidence="13">YNK0</strain>
        <tissue evidence="13">Leaf</tissue>
    </source>
</reference>
<keyword evidence="8 11" id="KW-0408">Iron</keyword>
<keyword evidence="6" id="KW-1133">Transmembrane helix</keyword>
<proteinExistence type="inferred from homology"/>
<dbReference type="PANTHER" id="PTHR24282">
    <property type="entry name" value="CYTOCHROME P450 FAMILY MEMBER"/>
    <property type="match status" value="1"/>
</dbReference>
<evidence type="ECO:0000256" key="8">
    <source>
        <dbReference type="ARBA" id="ARBA00023004"/>
    </source>
</evidence>
<keyword evidence="3 11" id="KW-0349">Heme</keyword>
<evidence type="ECO:0000256" key="7">
    <source>
        <dbReference type="ARBA" id="ARBA00023002"/>
    </source>
</evidence>
<keyword evidence="4" id="KW-0812">Transmembrane</keyword>
<keyword evidence="9 12" id="KW-0503">Monooxygenase</keyword>
<evidence type="ECO:0000256" key="4">
    <source>
        <dbReference type="ARBA" id="ARBA00022692"/>
    </source>
</evidence>
<dbReference type="EMBL" id="JABCRI010000002">
    <property type="protein sequence ID" value="KAF8411125.1"/>
    <property type="molecule type" value="Genomic_DNA"/>
</dbReference>
<evidence type="ECO:0000313" key="14">
    <source>
        <dbReference type="Proteomes" id="UP000655225"/>
    </source>
</evidence>
<dbReference type="Gene3D" id="1.10.630.10">
    <property type="entry name" value="Cytochrome P450"/>
    <property type="match status" value="1"/>
</dbReference>
<dbReference type="SUPFAM" id="SSF48264">
    <property type="entry name" value="Cytochrome P450"/>
    <property type="match status" value="1"/>
</dbReference>
<evidence type="ECO:0000313" key="13">
    <source>
        <dbReference type="EMBL" id="KAF8411125.1"/>
    </source>
</evidence>
<sequence>MIERQLKEQGIHGPPYRLLYGNTKEIMKMARETGSKPMSLSHDIMPRLNPFLHKAVMDYGKVMVIWYGTTPRVTITDPMLVKEILSNKSGDFGKMEITAFAKLFLTGLANHDGQKWAEHRRIINPAFHLEKLKLMLPAFSISCDELIGRWEKLVELGGSCELDVYLQFQNLTGDVISRAAFGSSFEEGRQIFLLQKEQGELFLRAHSINNFPWLRFLPTKVNTRMREIYRQLGVLLRGIIEKRQKAIQMGNNFKDDLLSLLLESNLNDPENKNSKNMGLTTEDVIDECKLFYLAGHETTTNLLTWTMVVLGMHPTWQARAREEVLHVLGTKKPNFDDLGHLKIVTMILHEVLRLYPPTSLLRRTHNRTKLGEIFLPSGIQLFLPINFVHYDPEQWGEDATEFNPERFSKGVSKASKDNSYFPFGWGPRICIGQNFAMVEAKMALARILQHFSFELSPSYSHAPCTILTLQPQYGAQVILHKL</sequence>
<comment type="cofactor">
    <cofactor evidence="11">
        <name>heme</name>
        <dbReference type="ChEBI" id="CHEBI:30413"/>
    </cofactor>
</comment>
<dbReference type="PANTHER" id="PTHR24282:SF247">
    <property type="entry name" value="11-OXO-BETA-AMYRIN 30-OXIDASE-LIKE"/>
    <property type="match status" value="1"/>
</dbReference>
<keyword evidence="10" id="KW-0472">Membrane</keyword>
<dbReference type="InterPro" id="IPR001128">
    <property type="entry name" value="Cyt_P450"/>
</dbReference>
<keyword evidence="5 11" id="KW-0479">Metal-binding</keyword>
<dbReference type="InterPro" id="IPR017972">
    <property type="entry name" value="Cyt_P450_CS"/>
</dbReference>
<dbReference type="AlphaFoldDB" id="A0A834ZPG1"/>
<protein>
    <recommendedName>
        <fullName evidence="15">Cytochrome P450</fullName>
    </recommendedName>
</protein>
<evidence type="ECO:0000256" key="5">
    <source>
        <dbReference type="ARBA" id="ARBA00022723"/>
    </source>
</evidence>
<dbReference type="GO" id="GO:0016020">
    <property type="term" value="C:membrane"/>
    <property type="evidence" value="ECO:0007669"/>
    <property type="project" value="UniProtKB-SubCell"/>
</dbReference>
<keyword evidence="7 12" id="KW-0560">Oxidoreductase</keyword>
<evidence type="ECO:0000256" key="9">
    <source>
        <dbReference type="ARBA" id="ARBA00023033"/>
    </source>
</evidence>